<proteinExistence type="predicted"/>
<feature type="signal peptide" evidence="1">
    <location>
        <begin position="1"/>
        <end position="18"/>
    </location>
</feature>
<dbReference type="Pfam" id="PF11604">
    <property type="entry name" value="CusF_Ec"/>
    <property type="match status" value="1"/>
</dbReference>
<dbReference type="AlphaFoldDB" id="A0A2M8VZS8"/>
<dbReference type="InterPro" id="IPR042230">
    <property type="entry name" value="CusF_sf"/>
</dbReference>
<dbReference type="OrthoDB" id="9180744at2"/>
<dbReference type="RefSeq" id="WP_100379069.1">
    <property type="nucleotide sequence ID" value="NZ_CBCSBW010000001.1"/>
</dbReference>
<accession>A0A2M8VZS8</accession>
<keyword evidence="3" id="KW-1185">Reference proteome</keyword>
<reference evidence="2 3" key="1">
    <citation type="submission" date="2017-11" db="EMBL/GenBank/DDBJ databases">
        <title>Genomic Encyclopedia of Type Strains, Phase III (KMG-III): the genomes of soil and plant-associated and newly described type strains.</title>
        <authorList>
            <person name="Whitman W."/>
        </authorList>
    </citation>
    <scope>NUCLEOTIDE SEQUENCE [LARGE SCALE GENOMIC DNA]</scope>
    <source>
        <strain evidence="2 3">UB-Domo-W1</strain>
    </source>
</reference>
<dbReference type="InterPro" id="IPR021647">
    <property type="entry name" value="CusF_Ec"/>
</dbReference>
<dbReference type="Proteomes" id="UP000229366">
    <property type="component" value="Unassembled WGS sequence"/>
</dbReference>
<comment type="caution">
    <text evidence="2">The sequence shown here is derived from an EMBL/GenBank/DDBJ whole genome shotgun (WGS) entry which is preliminary data.</text>
</comment>
<sequence>MKKIIFAALFVVATVVHASGEWTNAQVIRVDASKSRLFLKHDEIKSIGMPSMSMSFDISKSVDISKYQPNDQIRFQLKQINGYMEISQIERVK</sequence>
<organism evidence="2 3">
    <name type="scientific">Polynucleobacter brandtiae</name>
    <dbReference type="NCBI Taxonomy" id="1938816"/>
    <lineage>
        <taxon>Bacteria</taxon>
        <taxon>Pseudomonadati</taxon>
        <taxon>Pseudomonadota</taxon>
        <taxon>Betaproteobacteria</taxon>
        <taxon>Burkholderiales</taxon>
        <taxon>Burkholderiaceae</taxon>
        <taxon>Polynucleobacter</taxon>
    </lineage>
</organism>
<gene>
    <name evidence="2" type="ORF">B0G85_0757</name>
</gene>
<dbReference type="Gene3D" id="2.40.50.320">
    <property type="entry name" value="Copper binding periplasmic protein CusF"/>
    <property type="match status" value="1"/>
</dbReference>
<evidence type="ECO:0000313" key="3">
    <source>
        <dbReference type="Proteomes" id="UP000229366"/>
    </source>
</evidence>
<evidence type="ECO:0000313" key="2">
    <source>
        <dbReference type="EMBL" id="PJI83360.1"/>
    </source>
</evidence>
<dbReference type="EMBL" id="PGTX01000001">
    <property type="protein sequence ID" value="PJI83360.1"/>
    <property type="molecule type" value="Genomic_DNA"/>
</dbReference>
<name>A0A2M8VZS8_9BURK</name>
<keyword evidence="1" id="KW-0732">Signal</keyword>
<feature type="chain" id="PRO_5014961234" evidence="1">
    <location>
        <begin position="19"/>
        <end position="93"/>
    </location>
</feature>
<protein>
    <submittedName>
        <fullName evidence="2">Cu/Ag efflux protein CusF</fullName>
    </submittedName>
</protein>
<evidence type="ECO:0000256" key="1">
    <source>
        <dbReference type="SAM" id="SignalP"/>
    </source>
</evidence>